<dbReference type="EMBL" id="PVTT01000001">
    <property type="protein sequence ID" value="PRY95447.1"/>
    <property type="molecule type" value="Genomic_DNA"/>
</dbReference>
<dbReference type="PROSITE" id="PS50928">
    <property type="entry name" value="ABC_TM1"/>
    <property type="match status" value="1"/>
</dbReference>
<evidence type="ECO:0000256" key="6">
    <source>
        <dbReference type="ARBA" id="ARBA00022989"/>
    </source>
</evidence>
<feature type="transmembrane region" description="Helical" evidence="8">
    <location>
        <begin position="57"/>
        <end position="76"/>
    </location>
</feature>
<name>A0A2T0X951_9RHOB</name>
<dbReference type="Pfam" id="PF00528">
    <property type="entry name" value="BPD_transp_1"/>
    <property type="match status" value="1"/>
</dbReference>
<feature type="domain" description="ABC transmembrane type-1" evidence="9">
    <location>
        <begin position="233"/>
        <end position="441"/>
    </location>
</feature>
<evidence type="ECO:0000313" key="10">
    <source>
        <dbReference type="EMBL" id="PRY95447.1"/>
    </source>
</evidence>
<dbReference type="RefSeq" id="WP_106159822.1">
    <property type="nucleotide sequence ID" value="NZ_PVTT01000001.1"/>
</dbReference>
<organism evidence="10 11">
    <name type="scientific">Hasllibacter halocynthiae</name>
    <dbReference type="NCBI Taxonomy" id="595589"/>
    <lineage>
        <taxon>Bacteria</taxon>
        <taxon>Pseudomonadati</taxon>
        <taxon>Pseudomonadota</taxon>
        <taxon>Alphaproteobacteria</taxon>
        <taxon>Rhodobacterales</taxon>
        <taxon>Roseobacteraceae</taxon>
        <taxon>Hasllibacter</taxon>
    </lineage>
</organism>
<evidence type="ECO:0000259" key="9">
    <source>
        <dbReference type="PROSITE" id="PS50928"/>
    </source>
</evidence>
<evidence type="ECO:0000256" key="3">
    <source>
        <dbReference type="ARBA" id="ARBA00022448"/>
    </source>
</evidence>
<evidence type="ECO:0000256" key="5">
    <source>
        <dbReference type="ARBA" id="ARBA00022692"/>
    </source>
</evidence>
<dbReference type="CDD" id="cd06261">
    <property type="entry name" value="TM_PBP2"/>
    <property type="match status" value="1"/>
</dbReference>
<dbReference type="InterPro" id="IPR000515">
    <property type="entry name" value="MetI-like"/>
</dbReference>
<keyword evidence="6 8" id="KW-1133">Transmembrane helix</keyword>
<comment type="caution">
    <text evidence="10">The sequence shown here is derived from an EMBL/GenBank/DDBJ whole genome shotgun (WGS) entry which is preliminary data.</text>
</comment>
<evidence type="ECO:0000256" key="2">
    <source>
        <dbReference type="ARBA" id="ARBA00007069"/>
    </source>
</evidence>
<accession>A0A2T0X951</accession>
<dbReference type="PANTHER" id="PTHR42929">
    <property type="entry name" value="INNER MEMBRANE ABC TRANSPORTER PERMEASE PROTEIN YDCU-RELATED-RELATED"/>
    <property type="match status" value="1"/>
</dbReference>
<feature type="transmembrane region" description="Helical" evidence="8">
    <location>
        <begin position="237"/>
        <end position="261"/>
    </location>
</feature>
<keyword evidence="5 8" id="KW-0812">Transmembrane</keyword>
<dbReference type="OrthoDB" id="9807047at2"/>
<feature type="transmembrane region" description="Helical" evidence="8">
    <location>
        <begin position="368"/>
        <end position="393"/>
    </location>
</feature>
<keyword evidence="7 8" id="KW-0472">Membrane</keyword>
<sequence length="453" mass="48828">MTDAAASRGASPLDPHAAVAAVGGGVAPTGTAPLRAADGRPLKAALQRAERVNRRRAFLLVAPLLLFVLVTFLFPIGNLLKQSIWNDGFVVHENFATGTRTPIMQNLGGWFDANPPGTPANEEAFAALAADMAQLRELRAQGSVGTRINYEVPGTRSLFTKTARRADDLRPPFMEAILDVDEDWADPALWAAMRGASSPLTLNFYLAAVDLERNAQGDIVPVNENRAIYRDLFGKTLVLSLVITGATLLLGFPVAYLLATLPLAKSNLLMIFVLLPFWTSLLVRTTSWIVLLQSQGVVNDGLVAAGIIGDGSRIQMMYNQMGTVIAMTHILLPFMVLPLYSVMRPIDPSYMRAARSLGANSFTAFRRVYLPLTIPGIGAGALLVFILAVGYYITPALVGGADGQLISNLIAFHILDSLNWSLGAALASLLLFGVLILYWLYDRLVGIDNLKLG</sequence>
<reference evidence="10 11" key="1">
    <citation type="submission" date="2018-03" db="EMBL/GenBank/DDBJ databases">
        <title>Genomic Encyclopedia of Archaeal and Bacterial Type Strains, Phase II (KMG-II): from individual species to whole genera.</title>
        <authorList>
            <person name="Goeker M."/>
        </authorList>
    </citation>
    <scope>NUCLEOTIDE SEQUENCE [LARGE SCALE GENOMIC DNA]</scope>
    <source>
        <strain evidence="10 11">DSM 29318</strain>
    </source>
</reference>
<feature type="transmembrane region" description="Helical" evidence="8">
    <location>
        <begin position="321"/>
        <end position="342"/>
    </location>
</feature>
<keyword evidence="4" id="KW-1003">Cell membrane</keyword>
<feature type="transmembrane region" description="Helical" evidence="8">
    <location>
        <begin position="268"/>
        <end position="291"/>
    </location>
</feature>
<dbReference type="GO" id="GO:0055085">
    <property type="term" value="P:transmembrane transport"/>
    <property type="evidence" value="ECO:0007669"/>
    <property type="project" value="InterPro"/>
</dbReference>
<evidence type="ECO:0000313" key="11">
    <source>
        <dbReference type="Proteomes" id="UP000238801"/>
    </source>
</evidence>
<protein>
    <submittedName>
        <fullName evidence="10">Putative spermidine/putrescine transport system permease protein</fullName>
    </submittedName>
</protein>
<dbReference type="AlphaFoldDB" id="A0A2T0X951"/>
<evidence type="ECO:0000256" key="8">
    <source>
        <dbReference type="RuleBase" id="RU363032"/>
    </source>
</evidence>
<dbReference type="Proteomes" id="UP000238801">
    <property type="component" value="Unassembled WGS sequence"/>
</dbReference>
<gene>
    <name evidence="10" type="ORF">BCF33_1067</name>
</gene>
<proteinExistence type="inferred from homology"/>
<dbReference type="Gene3D" id="1.10.3720.10">
    <property type="entry name" value="MetI-like"/>
    <property type="match status" value="1"/>
</dbReference>
<feature type="transmembrane region" description="Helical" evidence="8">
    <location>
        <begin position="420"/>
        <end position="441"/>
    </location>
</feature>
<dbReference type="PANTHER" id="PTHR42929:SF5">
    <property type="entry name" value="ABC TRANSPORTER PERMEASE PROTEIN"/>
    <property type="match status" value="1"/>
</dbReference>
<dbReference type="SUPFAM" id="SSF161098">
    <property type="entry name" value="MetI-like"/>
    <property type="match status" value="1"/>
</dbReference>
<evidence type="ECO:0000256" key="4">
    <source>
        <dbReference type="ARBA" id="ARBA00022475"/>
    </source>
</evidence>
<evidence type="ECO:0000256" key="1">
    <source>
        <dbReference type="ARBA" id="ARBA00004651"/>
    </source>
</evidence>
<keyword evidence="11" id="KW-1185">Reference proteome</keyword>
<keyword evidence="3 8" id="KW-0813">Transport</keyword>
<evidence type="ECO:0000256" key="7">
    <source>
        <dbReference type="ARBA" id="ARBA00023136"/>
    </source>
</evidence>
<comment type="similarity">
    <text evidence="2">Belongs to the binding-protein-dependent transport system permease family. CysTW subfamily.</text>
</comment>
<dbReference type="InterPro" id="IPR035906">
    <property type="entry name" value="MetI-like_sf"/>
</dbReference>
<comment type="subcellular location">
    <subcellularLocation>
        <location evidence="1 8">Cell membrane</location>
        <topology evidence="1 8">Multi-pass membrane protein</topology>
    </subcellularLocation>
</comment>
<dbReference type="GO" id="GO:0005886">
    <property type="term" value="C:plasma membrane"/>
    <property type="evidence" value="ECO:0007669"/>
    <property type="project" value="UniProtKB-SubCell"/>
</dbReference>